<dbReference type="AlphaFoldDB" id="A0AAW5VEF1"/>
<dbReference type="RefSeq" id="WP_265350299.1">
    <property type="nucleotide sequence ID" value="NZ_JAMQPL010000001.1"/>
</dbReference>
<dbReference type="EMBL" id="JAMQPM010000001">
    <property type="protein sequence ID" value="MCW7524914.1"/>
    <property type="molecule type" value="Genomic_DNA"/>
</dbReference>
<accession>A0AAW5VEF1</accession>
<keyword evidence="4" id="KW-1185">Reference proteome</keyword>
<evidence type="ECO:0008006" key="5">
    <source>
        <dbReference type="Google" id="ProtNLM"/>
    </source>
</evidence>
<evidence type="ECO:0000313" key="2">
    <source>
        <dbReference type="EMBL" id="MCW7528781.1"/>
    </source>
</evidence>
<sequence length="200" mass="23676">MKKLLMILTVIFANCSTFEYFTVAYSSENFQDIYSLWPEPLFQSKCKKIIVSFDPESTYYVNVTESNKYFETSVFVGIKNGLEKAFNDLNKRCPNKSENILKIKVEFDKTLEPRYSLQNIINETLFGLSLTLIPLSTDYRYTVIFENNGRKRVYHLGTFYSISILNLFKFKRHTPMFESTFSDLGYSYYENEYLYESQIR</sequence>
<gene>
    <name evidence="1" type="ORF">ND861_01025</name>
    <name evidence="2" type="ORF">ND862_01025</name>
</gene>
<dbReference type="Proteomes" id="UP001208912">
    <property type="component" value="Unassembled WGS sequence"/>
</dbReference>
<dbReference type="Proteomes" id="UP001208540">
    <property type="component" value="Unassembled WGS sequence"/>
</dbReference>
<reference evidence="2 4" key="1">
    <citation type="submission" date="2022-06" db="EMBL/GenBank/DDBJ databases">
        <title>Leptospira isolates from biofilms formed at urban environments.</title>
        <authorList>
            <person name="Ribeiro P.S."/>
            <person name="Sousa T."/>
            <person name="Carvalho N."/>
            <person name="Aburjaile F."/>
            <person name="Neves F."/>
            <person name="Oliveira D."/>
            <person name="Blanco L."/>
            <person name="Lima J."/>
            <person name="Costa F."/>
            <person name="Brenig B."/>
            <person name="Soares S."/>
            <person name="Ramos R."/>
            <person name="Goes-Neto A."/>
            <person name="Matiuzzi M."/>
            <person name="Azevedo V."/>
            <person name="Ristow P."/>
        </authorList>
    </citation>
    <scope>NUCLEOTIDE SEQUENCE</scope>
    <source>
        <strain evidence="1 4">VSF19</strain>
        <strain evidence="2">VSF20</strain>
    </source>
</reference>
<comment type="caution">
    <text evidence="2">The sequence shown here is derived from an EMBL/GenBank/DDBJ whole genome shotgun (WGS) entry which is preliminary data.</text>
</comment>
<evidence type="ECO:0000313" key="1">
    <source>
        <dbReference type="EMBL" id="MCW7524914.1"/>
    </source>
</evidence>
<evidence type="ECO:0000313" key="3">
    <source>
        <dbReference type="Proteomes" id="UP001208540"/>
    </source>
</evidence>
<name>A0AAW5VEF1_9LEPT</name>
<proteinExistence type="predicted"/>
<dbReference type="EMBL" id="JAMQPL010000001">
    <property type="protein sequence ID" value="MCW7528781.1"/>
    <property type="molecule type" value="Genomic_DNA"/>
</dbReference>
<evidence type="ECO:0000313" key="4">
    <source>
        <dbReference type="Proteomes" id="UP001208912"/>
    </source>
</evidence>
<protein>
    <recommendedName>
        <fullName evidence="5">Lipoprotein</fullName>
    </recommendedName>
</protein>
<organism evidence="2 3">
    <name type="scientific">Leptospira soteropolitanensis</name>
    <dbReference type="NCBI Taxonomy" id="2950025"/>
    <lineage>
        <taxon>Bacteria</taxon>
        <taxon>Pseudomonadati</taxon>
        <taxon>Spirochaetota</taxon>
        <taxon>Spirochaetia</taxon>
        <taxon>Leptospirales</taxon>
        <taxon>Leptospiraceae</taxon>
        <taxon>Leptospira</taxon>
    </lineage>
</organism>